<reference evidence="3" key="1">
    <citation type="submission" date="2018-11" db="EMBL/GenBank/DDBJ databases">
        <authorList>
            <person name="Alioto T."/>
            <person name="Alioto T."/>
        </authorList>
    </citation>
    <scope>NUCLEOTIDE SEQUENCE</scope>
</reference>
<evidence type="ECO:0000256" key="1">
    <source>
        <dbReference type="SAM" id="Coils"/>
    </source>
</evidence>
<proteinExistence type="predicted"/>
<dbReference type="Pfam" id="PF00531">
    <property type="entry name" value="Death"/>
    <property type="match status" value="1"/>
</dbReference>
<sequence>MSKEETLKQIFHLLQTNIHAYWKSSDQYFEMRERRVRRSRSIKAASCPTNTRSSNYYIVKDKGTAITPPESPIECQCSVQQKQLLVDSHSNVSSDRVLSKIQVLDETEQLPEITISNTSERPLSDFMNTIDESKEIGEVALDEKCNSPALKCPSTPDTENSDSFVFGNIIDQQLSIMRENIDLKIQMQEVKKHVNSLRKDNEDDEIKNHHITSIDDILSKVLCTQKRSEILCDKLCEGLNRVKETDKKLPPQLKEFCDSISKTVGQDFRQIGRELGIEPNKLSNIEDEYSDADECLHQIILEWSTQTETPSYHALVTACCNVNPDILKCKPLDEKKAMVLERNFSMMCEEMLEVPLLPYLISAGVMSLKMQRYVLHPKTHDQRICRLLDILKTRENGFDALLCAIDLSDQSHVSALLKSSFEKETGETLTPPEVSCSEEYGPGKMSATCMLRPKRLFSSCESLDSDESISPAYNILMKIQDMIAKIDFPEKH</sequence>
<dbReference type="Proteomes" id="UP000596742">
    <property type="component" value="Unassembled WGS sequence"/>
</dbReference>
<protein>
    <recommendedName>
        <fullName evidence="2">Death domain-containing protein</fullName>
    </recommendedName>
</protein>
<dbReference type="OrthoDB" id="6145261at2759"/>
<dbReference type="EMBL" id="UYJE01009240">
    <property type="protein sequence ID" value="VDI71575.1"/>
    <property type="molecule type" value="Genomic_DNA"/>
</dbReference>
<keyword evidence="4" id="KW-1185">Reference proteome</keyword>
<evidence type="ECO:0000313" key="4">
    <source>
        <dbReference type="Proteomes" id="UP000596742"/>
    </source>
</evidence>
<dbReference type="Gene3D" id="1.10.533.10">
    <property type="entry name" value="Death Domain, Fas"/>
    <property type="match status" value="2"/>
</dbReference>
<dbReference type="InterPro" id="IPR001315">
    <property type="entry name" value="CARD"/>
</dbReference>
<comment type="caution">
    <text evidence="3">The sequence shown here is derived from an EMBL/GenBank/DDBJ whole genome shotgun (WGS) entry which is preliminary data.</text>
</comment>
<dbReference type="PROSITE" id="PS50017">
    <property type="entry name" value="DEATH_DOMAIN"/>
    <property type="match status" value="1"/>
</dbReference>
<gene>
    <name evidence="3" type="ORF">MGAL_10B001368</name>
</gene>
<organism evidence="3 4">
    <name type="scientific">Mytilus galloprovincialis</name>
    <name type="common">Mediterranean mussel</name>
    <dbReference type="NCBI Taxonomy" id="29158"/>
    <lineage>
        <taxon>Eukaryota</taxon>
        <taxon>Metazoa</taxon>
        <taxon>Spiralia</taxon>
        <taxon>Lophotrochozoa</taxon>
        <taxon>Mollusca</taxon>
        <taxon>Bivalvia</taxon>
        <taxon>Autobranchia</taxon>
        <taxon>Pteriomorphia</taxon>
        <taxon>Mytilida</taxon>
        <taxon>Mytiloidea</taxon>
        <taxon>Mytilidae</taxon>
        <taxon>Mytilinae</taxon>
        <taxon>Mytilus</taxon>
    </lineage>
</organism>
<dbReference type="AlphaFoldDB" id="A0A8B6H0D5"/>
<dbReference type="InterPro" id="IPR011029">
    <property type="entry name" value="DEATH-like_dom_sf"/>
</dbReference>
<dbReference type="InterPro" id="IPR000488">
    <property type="entry name" value="Death_dom"/>
</dbReference>
<feature type="coiled-coil region" evidence="1">
    <location>
        <begin position="180"/>
        <end position="207"/>
    </location>
</feature>
<dbReference type="GO" id="GO:0007165">
    <property type="term" value="P:signal transduction"/>
    <property type="evidence" value="ECO:0007669"/>
    <property type="project" value="InterPro"/>
</dbReference>
<name>A0A8B6H0D5_MYTGA</name>
<accession>A0A8B6H0D5</accession>
<keyword evidence="1" id="KW-0175">Coiled coil</keyword>
<dbReference type="CDD" id="cd01671">
    <property type="entry name" value="CARD"/>
    <property type="match status" value="1"/>
</dbReference>
<dbReference type="SUPFAM" id="SSF47986">
    <property type="entry name" value="DEATH domain"/>
    <property type="match status" value="2"/>
</dbReference>
<feature type="domain" description="Death" evidence="2">
    <location>
        <begin position="260"/>
        <end position="318"/>
    </location>
</feature>
<dbReference type="GO" id="GO:0042981">
    <property type="term" value="P:regulation of apoptotic process"/>
    <property type="evidence" value="ECO:0007669"/>
    <property type="project" value="InterPro"/>
</dbReference>
<evidence type="ECO:0000259" key="2">
    <source>
        <dbReference type="PROSITE" id="PS50017"/>
    </source>
</evidence>
<dbReference type="Pfam" id="PF00619">
    <property type="entry name" value="CARD"/>
    <property type="match status" value="1"/>
</dbReference>
<evidence type="ECO:0000313" key="3">
    <source>
        <dbReference type="EMBL" id="VDI71575.1"/>
    </source>
</evidence>